<feature type="compositionally biased region" description="Polar residues" evidence="1">
    <location>
        <begin position="302"/>
        <end position="312"/>
    </location>
</feature>
<dbReference type="Proteomes" id="UP001148838">
    <property type="component" value="Unassembled WGS sequence"/>
</dbReference>
<proteinExistence type="predicted"/>
<organism evidence="3 4">
    <name type="scientific">Periplaneta americana</name>
    <name type="common">American cockroach</name>
    <name type="synonym">Blatta americana</name>
    <dbReference type="NCBI Taxonomy" id="6978"/>
    <lineage>
        <taxon>Eukaryota</taxon>
        <taxon>Metazoa</taxon>
        <taxon>Ecdysozoa</taxon>
        <taxon>Arthropoda</taxon>
        <taxon>Hexapoda</taxon>
        <taxon>Insecta</taxon>
        <taxon>Pterygota</taxon>
        <taxon>Neoptera</taxon>
        <taxon>Polyneoptera</taxon>
        <taxon>Dictyoptera</taxon>
        <taxon>Blattodea</taxon>
        <taxon>Blattoidea</taxon>
        <taxon>Blattidae</taxon>
        <taxon>Blattinae</taxon>
        <taxon>Periplaneta</taxon>
    </lineage>
</organism>
<reference evidence="3 4" key="1">
    <citation type="journal article" date="2022" name="Allergy">
        <title>Genome assembly and annotation of Periplaneta americana reveal a comprehensive cockroach allergen profile.</title>
        <authorList>
            <person name="Wang L."/>
            <person name="Xiong Q."/>
            <person name="Saelim N."/>
            <person name="Wang L."/>
            <person name="Nong W."/>
            <person name="Wan A.T."/>
            <person name="Shi M."/>
            <person name="Liu X."/>
            <person name="Cao Q."/>
            <person name="Hui J.H.L."/>
            <person name="Sookrung N."/>
            <person name="Leung T.F."/>
            <person name="Tungtrongchitr A."/>
            <person name="Tsui S.K.W."/>
        </authorList>
    </citation>
    <scope>NUCLEOTIDE SEQUENCE [LARGE SCALE GENOMIC DNA]</scope>
    <source>
        <strain evidence="3">PWHHKU_190912</strain>
    </source>
</reference>
<dbReference type="Pfam" id="PF23735">
    <property type="entry name" value="KIF9"/>
    <property type="match status" value="1"/>
</dbReference>
<name>A0ABQ8RXZ2_PERAM</name>
<dbReference type="EMBL" id="JAJSOF020000040">
    <property type="protein sequence ID" value="KAJ4426500.1"/>
    <property type="molecule type" value="Genomic_DNA"/>
</dbReference>
<feature type="compositionally biased region" description="Basic and acidic residues" evidence="1">
    <location>
        <begin position="324"/>
        <end position="349"/>
    </location>
</feature>
<evidence type="ECO:0000256" key="1">
    <source>
        <dbReference type="SAM" id="MobiDB-lite"/>
    </source>
</evidence>
<protein>
    <recommendedName>
        <fullName evidence="2">Kinesin-like protein KIF6/9 C-terminal domain-containing protein</fullName>
    </recommendedName>
</protein>
<gene>
    <name evidence="3" type="ORF">ANN_27314</name>
</gene>
<feature type="domain" description="Kinesin-like protein KIF6/9 C-terminal" evidence="2">
    <location>
        <begin position="26"/>
        <end position="144"/>
    </location>
</feature>
<evidence type="ECO:0000259" key="2">
    <source>
        <dbReference type="Pfam" id="PF23735"/>
    </source>
</evidence>
<accession>A0ABQ8RXZ2</accession>
<keyword evidence="4" id="KW-1185">Reference proteome</keyword>
<dbReference type="InterPro" id="IPR056524">
    <property type="entry name" value="KIF6/9_C"/>
</dbReference>
<evidence type="ECO:0000313" key="3">
    <source>
        <dbReference type="EMBL" id="KAJ4426500.1"/>
    </source>
</evidence>
<feature type="region of interest" description="Disordered" evidence="1">
    <location>
        <begin position="302"/>
        <end position="363"/>
    </location>
</feature>
<sequence>MAGLCGGGNEPPGSLKANKKLNISKMDAFTSFMTNPVNTFEYDKCKLALKEKYKEAKDIAESIKKSQDVFKTSQETLQQTRNDEENRILKISQQNIDQEHTCYEKNLHRLRELKSETYHVKDELQKAKSRLLTKFQEWWKIQTHNGPTNSGADIIPSLHLDDVDELSGNKSSQYLCHSAKWEEEKPIKLNKYITSDTDRYQETQNKYMIDDSNKCATNSSTCLQKKIGCNVLLKNSVTEPMTYNGCISKTSVPNELVTSTTSQEFKCHSESGPDHTNDTSSVDSYILKSNYSRSINSVNHAFSSKENNTMNNEKSEPSLYKSSNKWDNRPTYIKESDDTQPLSDERDSSVMKNLPLTGDPEIDDEIIAFYQARSKVVHG</sequence>
<evidence type="ECO:0000313" key="4">
    <source>
        <dbReference type="Proteomes" id="UP001148838"/>
    </source>
</evidence>
<comment type="caution">
    <text evidence="3">The sequence shown here is derived from an EMBL/GenBank/DDBJ whole genome shotgun (WGS) entry which is preliminary data.</text>
</comment>